<dbReference type="PhylomeDB" id="A0A068UXG9"/>
<protein>
    <submittedName>
        <fullName evidence="2">Uncharacterized protein</fullName>
    </submittedName>
</protein>
<organism evidence="2 3">
    <name type="scientific">Coffea canephora</name>
    <name type="common">Robusta coffee</name>
    <dbReference type="NCBI Taxonomy" id="49390"/>
    <lineage>
        <taxon>Eukaryota</taxon>
        <taxon>Viridiplantae</taxon>
        <taxon>Streptophyta</taxon>
        <taxon>Embryophyta</taxon>
        <taxon>Tracheophyta</taxon>
        <taxon>Spermatophyta</taxon>
        <taxon>Magnoliopsida</taxon>
        <taxon>eudicotyledons</taxon>
        <taxon>Gunneridae</taxon>
        <taxon>Pentapetalae</taxon>
        <taxon>asterids</taxon>
        <taxon>lamiids</taxon>
        <taxon>Gentianales</taxon>
        <taxon>Rubiaceae</taxon>
        <taxon>Ixoroideae</taxon>
        <taxon>Gardenieae complex</taxon>
        <taxon>Bertiereae - Coffeeae clade</taxon>
        <taxon>Coffeeae</taxon>
        <taxon>Coffea</taxon>
    </lineage>
</organism>
<gene>
    <name evidence="2" type="ORF">GSCOC_T00035799001</name>
</gene>
<dbReference type="OMA" id="RYMDAME"/>
<dbReference type="STRING" id="49390.A0A068UXG9"/>
<dbReference type="AlphaFoldDB" id="A0A068UXG9"/>
<dbReference type="Proteomes" id="UP000295252">
    <property type="component" value="Chromosome VI"/>
</dbReference>
<reference evidence="3" key="1">
    <citation type="journal article" date="2014" name="Science">
        <title>The coffee genome provides insight into the convergent evolution of caffeine biosynthesis.</title>
        <authorList>
            <person name="Denoeud F."/>
            <person name="Carretero-Paulet L."/>
            <person name="Dereeper A."/>
            <person name="Droc G."/>
            <person name="Guyot R."/>
            <person name="Pietrella M."/>
            <person name="Zheng C."/>
            <person name="Alberti A."/>
            <person name="Anthony F."/>
            <person name="Aprea G."/>
            <person name="Aury J.M."/>
            <person name="Bento P."/>
            <person name="Bernard M."/>
            <person name="Bocs S."/>
            <person name="Campa C."/>
            <person name="Cenci A."/>
            <person name="Combes M.C."/>
            <person name="Crouzillat D."/>
            <person name="Da Silva C."/>
            <person name="Daddiego L."/>
            <person name="De Bellis F."/>
            <person name="Dussert S."/>
            <person name="Garsmeur O."/>
            <person name="Gayraud T."/>
            <person name="Guignon V."/>
            <person name="Jahn K."/>
            <person name="Jamilloux V."/>
            <person name="Joet T."/>
            <person name="Labadie K."/>
            <person name="Lan T."/>
            <person name="Leclercq J."/>
            <person name="Lepelley M."/>
            <person name="Leroy T."/>
            <person name="Li L.T."/>
            <person name="Librado P."/>
            <person name="Lopez L."/>
            <person name="Munoz A."/>
            <person name="Noel B."/>
            <person name="Pallavicini A."/>
            <person name="Perrotta G."/>
            <person name="Poncet V."/>
            <person name="Pot D."/>
            <person name="Priyono X."/>
            <person name="Rigoreau M."/>
            <person name="Rouard M."/>
            <person name="Rozas J."/>
            <person name="Tranchant-Dubreuil C."/>
            <person name="VanBuren R."/>
            <person name="Zhang Q."/>
            <person name="Andrade A.C."/>
            <person name="Argout X."/>
            <person name="Bertrand B."/>
            <person name="de Kochko A."/>
            <person name="Graziosi G."/>
            <person name="Henry R.J."/>
            <person name="Jayarama X."/>
            <person name="Ming R."/>
            <person name="Nagai C."/>
            <person name="Rounsley S."/>
            <person name="Sankoff D."/>
            <person name="Giuliano G."/>
            <person name="Albert V.A."/>
            <person name="Wincker P."/>
            <person name="Lashermes P."/>
        </authorList>
    </citation>
    <scope>NUCLEOTIDE SEQUENCE [LARGE SCALE GENOMIC DNA]</scope>
    <source>
        <strain evidence="3">cv. DH200-94</strain>
    </source>
</reference>
<dbReference type="InParanoid" id="A0A068UXG9"/>
<keyword evidence="3" id="KW-1185">Reference proteome</keyword>
<dbReference type="FunCoup" id="A0A068UXG9">
    <property type="interactions" value="834"/>
</dbReference>
<proteinExistence type="predicted"/>
<evidence type="ECO:0000313" key="3">
    <source>
        <dbReference type="Proteomes" id="UP000295252"/>
    </source>
</evidence>
<dbReference type="EMBL" id="HG739147">
    <property type="protein sequence ID" value="CDP12328.1"/>
    <property type="molecule type" value="Genomic_DNA"/>
</dbReference>
<dbReference type="PANTHER" id="PTHR15827:SF2">
    <property type="entry name" value="CYCLIN-DEPENDENT KINASE 2-INTERACTING PROTEIN"/>
    <property type="match status" value="1"/>
</dbReference>
<dbReference type="OrthoDB" id="1913984at2759"/>
<feature type="region of interest" description="Disordered" evidence="1">
    <location>
        <begin position="1"/>
        <end position="35"/>
    </location>
</feature>
<sequence length="311" mass="34741">MESQTPHLSSASKEQTTKEELNIQFQTPKSSSSSPFSAVVNIRLWGPAAQRNLRNQWSKLASLWQDWQSCSSATRSQATTLVNSYLSQKYMDAMDLGILSGMLSIRKKASSKLFKQQEIQHNKLLASYKDMVGVVTQMVNTSRSMRCYLKGTTNSPLAQFSLSSENENDTGDGGGAPVFTFWPISLFEKVAQDLVQIFVSELNLKRLLVMELLSLGDERIPDLSSLCWSDELYPGEFDDLHTCSLYSHGASKPVLPSLGKGEVESFQPRHQQDRNVLQIYLTTLIAEVNVERSRVDEIFASTGAEMHVTLS</sequence>
<feature type="compositionally biased region" description="Polar residues" evidence="1">
    <location>
        <begin position="1"/>
        <end position="14"/>
    </location>
</feature>
<dbReference type="Gramene" id="CDP12328">
    <property type="protein sequence ID" value="CDP12328"/>
    <property type="gene ID" value="GSCOC_T00035799001"/>
</dbReference>
<accession>A0A068UXG9</accession>
<evidence type="ECO:0000313" key="2">
    <source>
        <dbReference type="EMBL" id="CDP12328.1"/>
    </source>
</evidence>
<dbReference type="PANTHER" id="PTHR15827">
    <property type="entry name" value="CYCLIN-DEPENDENT KINASE 2-INTERACTING PROTEIN"/>
    <property type="match status" value="1"/>
</dbReference>
<name>A0A068UXG9_COFCA</name>
<evidence type="ECO:0000256" key="1">
    <source>
        <dbReference type="SAM" id="MobiDB-lite"/>
    </source>
</evidence>